<organism evidence="1 2">
    <name type="scientific">Amycolatopsis arida</name>
    <dbReference type="NCBI Taxonomy" id="587909"/>
    <lineage>
        <taxon>Bacteria</taxon>
        <taxon>Bacillati</taxon>
        <taxon>Actinomycetota</taxon>
        <taxon>Actinomycetes</taxon>
        <taxon>Pseudonocardiales</taxon>
        <taxon>Pseudonocardiaceae</taxon>
        <taxon>Amycolatopsis</taxon>
    </lineage>
</organism>
<dbReference type="Pfam" id="PF12831">
    <property type="entry name" value="FAD_oxidored"/>
    <property type="match status" value="1"/>
</dbReference>
<dbReference type="PANTHER" id="PTHR42716:SF1">
    <property type="entry name" value="SLL0471 PROTEIN"/>
    <property type="match status" value="1"/>
</dbReference>
<dbReference type="SUPFAM" id="SSF51905">
    <property type="entry name" value="FAD/NAD(P)-binding domain"/>
    <property type="match status" value="1"/>
</dbReference>
<gene>
    <name evidence="1" type="ORF">SAMN05421810_101896</name>
</gene>
<dbReference type="PANTHER" id="PTHR42716">
    <property type="entry name" value="L-ASPARTATE OXIDASE"/>
    <property type="match status" value="1"/>
</dbReference>
<dbReference type="STRING" id="587909.SAMN05421810_101896"/>
<evidence type="ECO:0000313" key="2">
    <source>
        <dbReference type="Proteomes" id="UP000198727"/>
    </source>
</evidence>
<dbReference type="OrthoDB" id="615715at2"/>
<dbReference type="Gene3D" id="3.40.50.720">
    <property type="entry name" value="NAD(P)-binding Rossmann-like Domain"/>
    <property type="match status" value="1"/>
</dbReference>
<dbReference type="GO" id="GO:0008734">
    <property type="term" value="F:L-aspartate oxidase activity"/>
    <property type="evidence" value="ECO:0007669"/>
    <property type="project" value="InterPro"/>
</dbReference>
<proteinExistence type="predicted"/>
<dbReference type="GO" id="GO:0009435">
    <property type="term" value="P:NAD+ biosynthetic process"/>
    <property type="evidence" value="ECO:0007669"/>
    <property type="project" value="InterPro"/>
</dbReference>
<dbReference type="InterPro" id="IPR005288">
    <property type="entry name" value="NadB"/>
</dbReference>
<dbReference type="EMBL" id="FOWW01000001">
    <property type="protein sequence ID" value="SFP08080.1"/>
    <property type="molecule type" value="Genomic_DNA"/>
</dbReference>
<keyword evidence="2" id="KW-1185">Reference proteome</keyword>
<dbReference type="AlphaFoldDB" id="A0A1I5MEY3"/>
<reference evidence="2" key="1">
    <citation type="submission" date="2016-10" db="EMBL/GenBank/DDBJ databases">
        <authorList>
            <person name="Varghese N."/>
            <person name="Submissions S."/>
        </authorList>
    </citation>
    <scope>NUCLEOTIDE SEQUENCE [LARGE SCALE GENOMIC DNA]</scope>
    <source>
        <strain evidence="2">CGMCC 4.5579</strain>
    </source>
</reference>
<dbReference type="RefSeq" id="WP_092528149.1">
    <property type="nucleotide sequence ID" value="NZ_FOWW01000001.1"/>
</dbReference>
<dbReference type="InterPro" id="IPR036188">
    <property type="entry name" value="FAD/NAD-bd_sf"/>
</dbReference>
<name>A0A1I5MEY3_9PSEU</name>
<sequence>MRSGLDCDVLVVGGGCGGVAAALSAALLGRRVVLTEATGWLGGQLTTQAVPPDENPWVETIGSTASYRLLRSRVRDRYRADPRLSERARAVRDLNPGEGWVSALCAEPVVIRDVLADLLAPLRRSGNLDVRHHHEPVAAGVDGDRVEAVTFGTPDGPVTVRAALVVDATEEGDLLPLAGCEHVLGAESAAETGEPHALDGPADPFDQQALTWCVALELAPDGEHVVERPRDYDFWRGYRAPFWPGPQLGWATQEPETGRPLRRPLFGVDGEQDLWRFRRIRSGRLYDPPLPDVTLVNWPQVDYWLAPVTGVGSGERRERLAQARQLTLSFVYWLQTEAPRPDGGTGYPRLRPAGAPLGTADGLAAAPYVRESRRIRAELTVLEQHVGVAARPGAAGAEPFTDSVGIGSYRIDLHPSTGGRGYLDIPCYPFQIPLGALLPVRLDNLVAGGKCLGVTHITNGCYRLHPVEWNTGEAAGALAAFALDHGVPPRAVRARPDLLADFQAVLGKLGVPLEWPEDVRGVQR</sequence>
<protein>
    <submittedName>
        <fullName evidence="1">FAD dependent oxidoreductase</fullName>
    </submittedName>
</protein>
<evidence type="ECO:0000313" key="1">
    <source>
        <dbReference type="EMBL" id="SFP08080.1"/>
    </source>
</evidence>
<dbReference type="Proteomes" id="UP000198727">
    <property type="component" value="Unassembled WGS sequence"/>
</dbReference>
<accession>A0A1I5MEY3</accession>